<evidence type="ECO:0000256" key="1">
    <source>
        <dbReference type="ARBA" id="ARBA00007625"/>
    </source>
</evidence>
<dbReference type="InterPro" id="IPR050505">
    <property type="entry name" value="WDR55/POC1"/>
</dbReference>
<organism evidence="4 5">
    <name type="scientific">Poseidonibacter parvus</name>
    <dbReference type="NCBI Taxonomy" id="1850254"/>
    <lineage>
        <taxon>Bacteria</taxon>
        <taxon>Pseudomonadati</taxon>
        <taxon>Campylobacterota</taxon>
        <taxon>Epsilonproteobacteria</taxon>
        <taxon>Campylobacterales</taxon>
        <taxon>Arcobacteraceae</taxon>
        <taxon>Poseidonibacter</taxon>
    </lineage>
</organism>
<reference evidence="4 5" key="1">
    <citation type="submission" date="2017-01" db="EMBL/GenBank/DDBJ databases">
        <title>Genome sequencing of Arcobacter sp. LPB0137.</title>
        <authorList>
            <person name="Lee G.-W."/>
            <person name="Yi H."/>
        </authorList>
    </citation>
    <scope>NUCLEOTIDE SEQUENCE [LARGE SCALE GENOMIC DNA]</scope>
    <source>
        <strain evidence="4 5">LPB0137</strain>
    </source>
</reference>
<dbReference type="PANTHER" id="PTHR44019:SF20">
    <property type="entry name" value="WD REPEAT-CONTAINING PROTEIN 55"/>
    <property type="match status" value="1"/>
</dbReference>
<dbReference type="RefSeq" id="WP_076083901.1">
    <property type="nucleotide sequence ID" value="NZ_CP019070.1"/>
</dbReference>
<sequence>MTFIKAAIFLVLFLFTLNAKDINPSYTYLASGGITDLVIKNGKLYVATKASKVDIFDINTKEKISSITLPKIKDFMGDEINSKIYSVDVLKDSILILSQGNKGGRAINIYKDSKLKEIISAKEKMYIARAKFVSEDKILFALLSNELYLYDLKTNKKIYDIQLSQSKFSNFSLNEDRKQVVVADESGILKLVDVASSDLIKTFAKQNLDNVFQVDIKNNIILTAGQDRRAAVYDIKANSAYHKNTSFLIYSAGLSPSGKIAGIASNEQNEVKVFNTKTQRDLSMLKGNNTTLTNIVFINEKEVFVTSDDERINYYKID</sequence>
<evidence type="ECO:0000256" key="2">
    <source>
        <dbReference type="ARBA" id="ARBA00022574"/>
    </source>
</evidence>
<dbReference type="Gene3D" id="2.130.10.10">
    <property type="entry name" value="YVTN repeat-like/Quinoprotein amine dehydrogenase"/>
    <property type="match status" value="1"/>
</dbReference>
<evidence type="ECO:0000256" key="3">
    <source>
        <dbReference type="ARBA" id="ARBA00022737"/>
    </source>
</evidence>
<accession>A0A1P8KJN3</accession>
<dbReference type="KEGG" id="alp:LPB137_02380"/>
<dbReference type="InterPro" id="IPR036322">
    <property type="entry name" value="WD40_repeat_dom_sf"/>
</dbReference>
<dbReference type="EMBL" id="CP019070">
    <property type="protein sequence ID" value="APW64773.1"/>
    <property type="molecule type" value="Genomic_DNA"/>
</dbReference>
<dbReference type="Proteomes" id="UP000186074">
    <property type="component" value="Chromosome"/>
</dbReference>
<dbReference type="SUPFAM" id="SSF50978">
    <property type="entry name" value="WD40 repeat-like"/>
    <property type="match status" value="1"/>
</dbReference>
<evidence type="ECO:0000313" key="5">
    <source>
        <dbReference type="Proteomes" id="UP000186074"/>
    </source>
</evidence>
<dbReference type="PANTHER" id="PTHR44019">
    <property type="entry name" value="WD REPEAT-CONTAINING PROTEIN 55"/>
    <property type="match status" value="1"/>
</dbReference>
<dbReference type="AlphaFoldDB" id="A0A1P8KJN3"/>
<keyword evidence="5" id="KW-1185">Reference proteome</keyword>
<dbReference type="InterPro" id="IPR015943">
    <property type="entry name" value="WD40/YVTN_repeat-like_dom_sf"/>
</dbReference>
<keyword evidence="3" id="KW-0677">Repeat</keyword>
<keyword evidence="2" id="KW-0853">WD repeat</keyword>
<evidence type="ECO:0008006" key="6">
    <source>
        <dbReference type="Google" id="ProtNLM"/>
    </source>
</evidence>
<protein>
    <recommendedName>
        <fullName evidence="6">Nitrate reductase</fullName>
    </recommendedName>
</protein>
<dbReference type="OrthoDB" id="11703at2"/>
<dbReference type="STRING" id="1850254.LPB137_02380"/>
<gene>
    <name evidence="4" type="ORF">LPB137_02380</name>
</gene>
<proteinExistence type="inferred from homology"/>
<comment type="similarity">
    <text evidence="1">Belongs to the WD repeat WDR55 family.</text>
</comment>
<name>A0A1P8KJN3_9BACT</name>
<evidence type="ECO:0000313" key="4">
    <source>
        <dbReference type="EMBL" id="APW64773.1"/>
    </source>
</evidence>